<dbReference type="Proteomes" id="UP001184150">
    <property type="component" value="Unassembled WGS sequence"/>
</dbReference>
<proteinExistence type="predicted"/>
<organism evidence="2 3">
    <name type="scientific">Novosphingobium capsulatum</name>
    <dbReference type="NCBI Taxonomy" id="13688"/>
    <lineage>
        <taxon>Bacteria</taxon>
        <taxon>Pseudomonadati</taxon>
        <taxon>Pseudomonadota</taxon>
        <taxon>Alphaproteobacteria</taxon>
        <taxon>Sphingomonadales</taxon>
        <taxon>Sphingomonadaceae</taxon>
        <taxon>Novosphingobium</taxon>
    </lineage>
</organism>
<reference evidence="2 3" key="1">
    <citation type="submission" date="2023-07" db="EMBL/GenBank/DDBJ databases">
        <title>Sorghum-associated microbial communities from plants grown in Nebraska, USA.</title>
        <authorList>
            <person name="Schachtman D."/>
        </authorList>
    </citation>
    <scope>NUCLEOTIDE SEQUENCE [LARGE SCALE GENOMIC DNA]</scope>
    <source>
        <strain evidence="2 3">DS1027</strain>
    </source>
</reference>
<keyword evidence="1" id="KW-0812">Transmembrane</keyword>
<feature type="transmembrane region" description="Helical" evidence="1">
    <location>
        <begin position="260"/>
        <end position="282"/>
    </location>
</feature>
<evidence type="ECO:0000256" key="1">
    <source>
        <dbReference type="SAM" id="Phobius"/>
    </source>
</evidence>
<keyword evidence="1" id="KW-0472">Membrane</keyword>
<protein>
    <recommendedName>
        <fullName evidence="4">Glycoside hydrolase</fullName>
    </recommendedName>
</protein>
<dbReference type="RefSeq" id="WP_179563221.1">
    <property type="nucleotide sequence ID" value="NZ_JAVDRD010000002.1"/>
</dbReference>
<accession>A0ABU1MIE5</accession>
<feature type="transmembrane region" description="Helical" evidence="1">
    <location>
        <begin position="302"/>
        <end position="327"/>
    </location>
</feature>
<sequence>MQLTFIGAIQVLLGLSLFLAGSIEAMFAFLLVSTLFGGSAAIVLPMLGGSSIPPVQFALVFMALRLLVPGAGNGMAVGQAARANIWLATFILYGAVLAFIGPRLFAGQIDVTPMRGKVEARYISMRAYIYSTRPLSFSAQNITTTVYLVGTLLTAIAAHVVCSKERGRRVFVRTMAIAGLVHGLIGFLSVAAKGTPVDTVLALFRNGSYAQLDHSYRGFVRMAGLWPEASGFAWFGINWFVFLFECWMRRVDSRYTGPAAFVLAAALLCSTATTAYVGLGIYSALVLGRSLLLPGAMPADRALIIAGAGLAMIVLITGLMIAHPVLVNDATELLRHMTVDKGQSLSGEQRGFWAWQGWHAFVATHGIGIGPGSFRSSSLATAVLGCTGLIGATAMIVHMVSAFKPTRLSTYVPSPDMALSTGAACAWAAVVDAVVASLSSPTCDPGTDFAILTGAALALRPIVPRLTPWRGPVRRLPPLQLSPAMALGSAMPEPAFSTQPAE</sequence>
<feature type="transmembrane region" description="Helical" evidence="1">
    <location>
        <begin position="174"/>
        <end position="192"/>
    </location>
</feature>
<comment type="caution">
    <text evidence="2">The sequence shown here is derived from an EMBL/GenBank/DDBJ whole genome shotgun (WGS) entry which is preliminary data.</text>
</comment>
<feature type="transmembrane region" description="Helical" evidence="1">
    <location>
        <begin position="231"/>
        <end position="248"/>
    </location>
</feature>
<evidence type="ECO:0000313" key="2">
    <source>
        <dbReference type="EMBL" id="MDR6510108.1"/>
    </source>
</evidence>
<name>A0ABU1MIE5_9SPHN</name>
<dbReference type="EMBL" id="JAVDRD010000002">
    <property type="protein sequence ID" value="MDR6510108.1"/>
    <property type="molecule type" value="Genomic_DNA"/>
</dbReference>
<feature type="transmembrane region" description="Helical" evidence="1">
    <location>
        <begin position="142"/>
        <end position="162"/>
    </location>
</feature>
<evidence type="ECO:0000313" key="3">
    <source>
        <dbReference type="Proteomes" id="UP001184150"/>
    </source>
</evidence>
<gene>
    <name evidence="2" type="ORF">J2792_000968</name>
</gene>
<feature type="transmembrane region" description="Helical" evidence="1">
    <location>
        <begin position="12"/>
        <end position="36"/>
    </location>
</feature>
<feature type="transmembrane region" description="Helical" evidence="1">
    <location>
        <begin position="379"/>
        <end position="400"/>
    </location>
</feature>
<feature type="transmembrane region" description="Helical" evidence="1">
    <location>
        <begin position="85"/>
        <end position="105"/>
    </location>
</feature>
<evidence type="ECO:0008006" key="4">
    <source>
        <dbReference type="Google" id="ProtNLM"/>
    </source>
</evidence>
<keyword evidence="1" id="KW-1133">Transmembrane helix</keyword>
<keyword evidence="3" id="KW-1185">Reference proteome</keyword>